<accession>A0ACC0KUU0</accession>
<proteinExistence type="predicted"/>
<keyword evidence="2" id="KW-1185">Reference proteome</keyword>
<gene>
    <name evidence="1" type="ORF">MSG28_001388</name>
</gene>
<dbReference type="Proteomes" id="UP001064048">
    <property type="component" value="Chromosome 2"/>
</dbReference>
<evidence type="ECO:0000313" key="2">
    <source>
        <dbReference type="Proteomes" id="UP001064048"/>
    </source>
</evidence>
<protein>
    <submittedName>
        <fullName evidence="1">Uncharacterized protein</fullName>
    </submittedName>
</protein>
<organism evidence="1 2">
    <name type="scientific">Choristoneura fumiferana</name>
    <name type="common">Spruce budworm moth</name>
    <name type="synonym">Archips fumiferana</name>
    <dbReference type="NCBI Taxonomy" id="7141"/>
    <lineage>
        <taxon>Eukaryota</taxon>
        <taxon>Metazoa</taxon>
        <taxon>Ecdysozoa</taxon>
        <taxon>Arthropoda</taxon>
        <taxon>Hexapoda</taxon>
        <taxon>Insecta</taxon>
        <taxon>Pterygota</taxon>
        <taxon>Neoptera</taxon>
        <taxon>Endopterygota</taxon>
        <taxon>Lepidoptera</taxon>
        <taxon>Glossata</taxon>
        <taxon>Ditrysia</taxon>
        <taxon>Tortricoidea</taxon>
        <taxon>Tortricidae</taxon>
        <taxon>Tortricinae</taxon>
        <taxon>Choristoneura</taxon>
    </lineage>
</organism>
<comment type="caution">
    <text evidence="1">The sequence shown here is derived from an EMBL/GenBank/DDBJ whole genome shotgun (WGS) entry which is preliminary data.</text>
</comment>
<name>A0ACC0KUU0_CHOFU</name>
<sequence length="1416" mass="155690">MTAPKLLYTIEQPHGLGELYFVWQKGEARSLLATTGTDATVAIHDRSGQLMERMKLQGLCAAMEWDNDGDYLAVITPNSNSVLLWECHSNKRLNVETGLRETPSCLAWAYGEPLLAVGTQKGNLALYNHHTTKRIPIIGKHTKKITCAAWNKDSILVLASEDKSLSINNSDGDTLRIISLRDIPNDLQFSEMKTDERAAGENTISLVVGKRTLYLYNLLNPENPIELAFQQRYGSIVSYKWYGDGYILIGFSAGFIIAISTHIKEVGEELFQVKNHKESLTDIAIFNGQAASCGDSYLKLISVWNNGEVSGSVMPAGGAERCAWSSDGRLLAAAGRAYLSVYVTALPALHAAHGTRAAALTSLAEATLYQCIAVGDEPQPAGKEPCALATYALPTEPSLLALGGSHICCARGEHAWLCPLAGGAATRRVYPAAVTALRCAGDHCAALCAGRAQLHANQMVKHLVSLALAWLCPLAGAPAECTPPRWLRCGAPGTTVPRCAPVAPSSMRSIEPSDPSNAEKDVMTFPEPHMQGAVITDIHLTSDFFIFVTDQGHIEYFGIEEWRTSVRYKHTCGVLGVYCDIGGARACFCDTRRRVFVYCPASGEVCSVPHNVAPLRGVIWDICLSDRNVFIIHTDEAIHTYYYAANSINGSHVDLVAATTVMADTVPLILFSGDVYCYGSGGTVIKIALDSHNTSGLADADVEKRLANQRSHIEKLLLLRRFSEAWLFCDAVDEQDMWRKMGEAAVAELNVEFAIRVYTRLSDVAMVWALEDASHIEDISILCGMLSACLDQGSAAARWLESASDGALYALEVHAARGEWARAHDIARQAAPAHVPAITLHRARHTELIADYHEALSFYEQSIITEDTDTPKVREHNEKCEAGIARMAIRCGDVMRGVTTAMKHSQDISLLKDCAQLLEEEKQYSHAAALYDHAGNTEKAASLYIKLKSWLKVEALLPKINSPSIHIQYAKAKEAEGRYHEALKSYLKAGDYEAAIRLNLEKLDDIDEAVNLVQETKSVQGAKMVANYFQNSDDPSSAIKFLVMSLCYDEAFQLARKNGKLHLYGEILIQTSQARPEDFKSLALHFEGEKNHLLAGKFFFHASEYSKAMSHLLKTGGSEEEENASISIAIDAAAASDDERLTRRLIEFLLGEMDGTPREPKHLFRLYMAKRQFAEAAKTAVIIAGAECRGGNYRAARDVLRSMIVSLRALSLSVPHDMRRAAATLHAYILVRTHVRRGRHELAARLLCRTAADVTFFPTHQHQVSILTSTVIECLRAGLKHQAHHWARVLMQPEYRAQIDPKYVKKIESAVRHAPREPPALEPLSPCPQCDAPLPVADLRCTRCEAPLPMCIATGLHIVKDDLTACPECGFPAILSEFSELLQEEGKCPMCGENVDYRRVVKIDDVAAYLDLNTTE</sequence>
<dbReference type="EMBL" id="CM046102">
    <property type="protein sequence ID" value="KAI8439937.1"/>
    <property type="molecule type" value="Genomic_DNA"/>
</dbReference>
<reference evidence="1 2" key="1">
    <citation type="journal article" date="2022" name="Genome Biol. Evol.">
        <title>The Spruce Budworm Genome: Reconstructing the Evolutionary History of Antifreeze Proteins.</title>
        <authorList>
            <person name="Beliveau C."/>
            <person name="Gagne P."/>
            <person name="Picq S."/>
            <person name="Vernygora O."/>
            <person name="Keeling C.I."/>
            <person name="Pinkney K."/>
            <person name="Doucet D."/>
            <person name="Wen F."/>
            <person name="Johnston J.S."/>
            <person name="Maaroufi H."/>
            <person name="Boyle B."/>
            <person name="Laroche J."/>
            <person name="Dewar K."/>
            <person name="Juretic N."/>
            <person name="Blackburn G."/>
            <person name="Nisole A."/>
            <person name="Brunet B."/>
            <person name="Brandao M."/>
            <person name="Lumley L."/>
            <person name="Duan J."/>
            <person name="Quan G."/>
            <person name="Lucarotti C.J."/>
            <person name="Roe A.D."/>
            <person name="Sperling F.A.H."/>
            <person name="Levesque R.C."/>
            <person name="Cusson M."/>
        </authorList>
    </citation>
    <scope>NUCLEOTIDE SEQUENCE [LARGE SCALE GENOMIC DNA]</scope>
    <source>
        <strain evidence="1">Glfc:IPQL:Cfum</strain>
    </source>
</reference>
<evidence type="ECO:0000313" key="1">
    <source>
        <dbReference type="EMBL" id="KAI8439937.1"/>
    </source>
</evidence>